<dbReference type="GeneID" id="10505927"/>
<dbReference type="OMA" id="WMKIMEY"/>
<dbReference type="AlphaFoldDB" id="F0ZXM9"/>
<evidence type="ECO:0000256" key="3">
    <source>
        <dbReference type="SAM" id="Coils"/>
    </source>
</evidence>
<dbReference type="GO" id="GO:0031083">
    <property type="term" value="C:BLOC-1 complex"/>
    <property type="evidence" value="ECO:0000318"/>
    <property type="project" value="GO_Central"/>
</dbReference>
<dbReference type="Proteomes" id="UP000001064">
    <property type="component" value="Unassembled WGS sequence"/>
</dbReference>
<accession>F0ZXM9</accession>
<keyword evidence="3" id="KW-0175">Coiled coil</keyword>
<dbReference type="GO" id="GO:0016197">
    <property type="term" value="P:endosomal transport"/>
    <property type="evidence" value="ECO:0000318"/>
    <property type="project" value="GO_Central"/>
</dbReference>
<dbReference type="InParanoid" id="F0ZXM9"/>
<evidence type="ECO:0000313" key="4">
    <source>
        <dbReference type="EMBL" id="EGC31302.1"/>
    </source>
</evidence>
<proteinExistence type="inferred from homology"/>
<evidence type="ECO:0000256" key="2">
    <source>
        <dbReference type="ARBA" id="ARBA00019577"/>
    </source>
</evidence>
<organism evidence="4 5">
    <name type="scientific">Dictyostelium purpureum</name>
    <name type="common">Slime mold</name>
    <dbReference type="NCBI Taxonomy" id="5786"/>
    <lineage>
        <taxon>Eukaryota</taxon>
        <taxon>Amoebozoa</taxon>
        <taxon>Evosea</taxon>
        <taxon>Eumycetozoa</taxon>
        <taxon>Dictyostelia</taxon>
        <taxon>Dictyosteliales</taxon>
        <taxon>Dictyosteliaceae</taxon>
        <taxon>Dictyostelium</taxon>
    </lineage>
</organism>
<dbReference type="FunCoup" id="F0ZXM9">
    <property type="interactions" value="8"/>
</dbReference>
<gene>
    <name evidence="4" type="ORF">DICPUDRAFT_82800</name>
</gene>
<keyword evidence="5" id="KW-1185">Reference proteome</keyword>
<feature type="coiled-coil region" evidence="3">
    <location>
        <begin position="6"/>
        <end position="33"/>
    </location>
</feature>
<dbReference type="VEuPathDB" id="AmoebaDB:DICPUDRAFT_82800"/>
<comment type="similarity">
    <text evidence="1">Belongs to the BLOC1S1 family.</text>
</comment>
<dbReference type="STRING" id="5786.F0ZXM9"/>
<dbReference type="OrthoDB" id="20018at2759"/>
<dbReference type="Pfam" id="PF06320">
    <property type="entry name" value="GCN5L1"/>
    <property type="match status" value="1"/>
</dbReference>
<evidence type="ECO:0000256" key="1">
    <source>
        <dbReference type="ARBA" id="ARBA00007133"/>
    </source>
</evidence>
<dbReference type="eggNOG" id="KOG3390">
    <property type="taxonomic scope" value="Eukaryota"/>
</dbReference>
<evidence type="ECO:0000313" key="5">
    <source>
        <dbReference type="Proteomes" id="UP000001064"/>
    </source>
</evidence>
<reference evidence="5" key="1">
    <citation type="journal article" date="2011" name="Genome Biol.">
        <title>Comparative genomics of the social amoebae Dictyostelium discoideum and Dictyostelium purpureum.</title>
        <authorList>
            <consortium name="US DOE Joint Genome Institute (JGI-PGF)"/>
            <person name="Sucgang R."/>
            <person name="Kuo A."/>
            <person name="Tian X."/>
            <person name="Salerno W."/>
            <person name="Parikh A."/>
            <person name="Feasley C.L."/>
            <person name="Dalin E."/>
            <person name="Tu H."/>
            <person name="Huang E."/>
            <person name="Barry K."/>
            <person name="Lindquist E."/>
            <person name="Shapiro H."/>
            <person name="Bruce D."/>
            <person name="Schmutz J."/>
            <person name="Salamov A."/>
            <person name="Fey P."/>
            <person name="Gaudet P."/>
            <person name="Anjard C."/>
            <person name="Babu M.M."/>
            <person name="Basu S."/>
            <person name="Bushmanova Y."/>
            <person name="van der Wel H."/>
            <person name="Katoh-Kurasawa M."/>
            <person name="Dinh C."/>
            <person name="Coutinho P.M."/>
            <person name="Saito T."/>
            <person name="Elias M."/>
            <person name="Schaap P."/>
            <person name="Kay R.R."/>
            <person name="Henrissat B."/>
            <person name="Eichinger L."/>
            <person name="Rivero F."/>
            <person name="Putnam N.H."/>
            <person name="West C.M."/>
            <person name="Loomis W.F."/>
            <person name="Chisholm R.L."/>
            <person name="Shaulsky G."/>
            <person name="Strassmann J.E."/>
            <person name="Queller D.C."/>
            <person name="Kuspa A."/>
            <person name="Grigoriev I.V."/>
        </authorList>
    </citation>
    <scope>NUCLEOTIDE SEQUENCE [LARGE SCALE GENOMIC DNA]</scope>
    <source>
        <strain evidence="5">QSDP1</strain>
    </source>
</reference>
<dbReference type="RefSeq" id="XP_003292179.1">
    <property type="nucleotide sequence ID" value="XM_003292131.1"/>
</dbReference>
<sequence>MLSRLVKDHQTHINKLKEENENLKKEAISSMGEVTNGLVDSVNTGVACIFANQKKLETESRLLQQNTAKFSKQTNQWIQLIEGFNNSLKEIGDVENWSRKIENDMHNISDIIDFLYTNTNPIPQQQQQSQQQQSPPSQPQ</sequence>
<dbReference type="InterPro" id="IPR009395">
    <property type="entry name" value="BLOC1S1"/>
</dbReference>
<dbReference type="KEGG" id="dpp:DICPUDRAFT_82800"/>
<dbReference type="PANTHER" id="PTHR13073">
    <property type="entry name" value="BLOC-1 COMPLEX SUBUNIT 1"/>
    <property type="match status" value="1"/>
</dbReference>
<dbReference type="EMBL" id="GL871263">
    <property type="protein sequence ID" value="EGC31302.1"/>
    <property type="molecule type" value="Genomic_DNA"/>
</dbReference>
<protein>
    <recommendedName>
        <fullName evidence="2">Biogenesis of lysosome-related organelles complex 1 subunit 1</fullName>
    </recommendedName>
</protein>
<dbReference type="PANTHER" id="PTHR13073:SF0">
    <property type="entry name" value="BIOGENESIS OF LYSOSOME-RELATED ORGANELLES COMPLEX 1 SUBUNIT 1"/>
    <property type="match status" value="1"/>
</dbReference>
<name>F0ZXM9_DICPU</name>